<accession>A0A124FXC1</accession>
<sequence length="423" mass="45749">MMKDLKRFVQNIKFALKGLTSNKLSSMLTLLGIVIGIGSVIGLMGIGQGTQDNIVGDLENLGTNIMIITPGARRLRDDSIQPGASTQLLNQRISDGGNTQDGLSLRMSDYEFLQNENIDNINQISFTLSSSREVSFNGNKGGEIFPIVCTNETFFNIYDLETTSGNLFNQDDIENLNYVAVLGSEVAALGYDVGDILTIQDYDFEIIGVLSEKEESLLGTTPNQDIYLPYSIVQSLTENPDILSSIIVQVDDENLLVDTIDQVESKLISFRGVEEADFTITSIQTLITTVQGITDTFTLLLTGIAAISLLVGGIGISNVMLITVTQRTREIGIRKAVGARRSDILIQFLVEAVLLTLIGGILGIFFGILLGQLAQAYMGFPSVITVDSIFLAVGISVGIGILFGILPANKASKLNPIDALRYE</sequence>
<evidence type="ECO:0000256" key="7">
    <source>
        <dbReference type="SAM" id="Phobius"/>
    </source>
</evidence>
<dbReference type="AlphaFoldDB" id="A0A124FXC1"/>
<dbReference type="GO" id="GO:0022857">
    <property type="term" value="F:transmembrane transporter activity"/>
    <property type="evidence" value="ECO:0007669"/>
    <property type="project" value="TreeGrafter"/>
</dbReference>
<dbReference type="Pfam" id="PF02687">
    <property type="entry name" value="FtsX"/>
    <property type="match status" value="1"/>
</dbReference>
<reference evidence="11" key="1">
    <citation type="journal article" date="2015" name="MBio">
        <title>Genome-Resolved Metagenomic Analysis Reveals Roles for Candidate Phyla and Other Microbial Community Members in Biogeochemical Transformations in Oil Reservoirs.</title>
        <authorList>
            <person name="Hu P."/>
            <person name="Tom L."/>
            <person name="Singh A."/>
            <person name="Thomas B.C."/>
            <person name="Baker B.J."/>
            <person name="Piceno Y.M."/>
            <person name="Andersen G.L."/>
            <person name="Banfield J.F."/>
        </authorList>
    </citation>
    <scope>NUCLEOTIDE SEQUENCE [LARGE SCALE GENOMIC DNA]</scope>
</reference>
<feature type="transmembrane region" description="Helical" evidence="7">
    <location>
        <begin position="344"/>
        <end position="369"/>
    </location>
</feature>
<comment type="similarity">
    <text evidence="6">Belongs to the ABC-4 integral membrane protein family.</text>
</comment>
<evidence type="ECO:0000256" key="5">
    <source>
        <dbReference type="ARBA" id="ARBA00023136"/>
    </source>
</evidence>
<keyword evidence="5 7" id="KW-0472">Membrane</keyword>
<dbReference type="PATRIC" id="fig|1641389.3.peg.323"/>
<keyword evidence="3 7" id="KW-0812">Transmembrane</keyword>
<evidence type="ECO:0000256" key="1">
    <source>
        <dbReference type="ARBA" id="ARBA00004651"/>
    </source>
</evidence>
<dbReference type="InterPro" id="IPR003838">
    <property type="entry name" value="ABC3_permease_C"/>
</dbReference>
<gene>
    <name evidence="10" type="ORF">XD93_0251</name>
</gene>
<feature type="transmembrane region" description="Helical" evidence="7">
    <location>
        <begin position="27"/>
        <end position="46"/>
    </location>
</feature>
<feature type="transmembrane region" description="Helical" evidence="7">
    <location>
        <begin position="297"/>
        <end position="324"/>
    </location>
</feature>
<dbReference type="EMBL" id="LGGO01000023">
    <property type="protein sequence ID" value="KUK77546.1"/>
    <property type="molecule type" value="Genomic_DNA"/>
</dbReference>
<organism evidence="10 11">
    <name type="scientific">candidate division WS6 bacterium 34_10</name>
    <dbReference type="NCBI Taxonomy" id="1641389"/>
    <lineage>
        <taxon>Bacteria</taxon>
        <taxon>Candidatus Dojkabacteria</taxon>
    </lineage>
</organism>
<evidence type="ECO:0000256" key="4">
    <source>
        <dbReference type="ARBA" id="ARBA00022989"/>
    </source>
</evidence>
<dbReference type="Pfam" id="PF12704">
    <property type="entry name" value="MacB_PCD"/>
    <property type="match status" value="1"/>
</dbReference>
<dbReference type="PANTHER" id="PTHR30572:SF4">
    <property type="entry name" value="ABC TRANSPORTER PERMEASE YTRF"/>
    <property type="match status" value="1"/>
</dbReference>
<evidence type="ECO:0000313" key="10">
    <source>
        <dbReference type="EMBL" id="KUK77546.1"/>
    </source>
</evidence>
<protein>
    <submittedName>
        <fullName evidence="10">Efflux ABC transporter, permease protein</fullName>
    </submittedName>
</protein>
<feature type="transmembrane region" description="Helical" evidence="7">
    <location>
        <begin position="389"/>
        <end position="408"/>
    </location>
</feature>
<dbReference type="Proteomes" id="UP000053904">
    <property type="component" value="Unassembled WGS sequence"/>
</dbReference>
<comment type="subcellular location">
    <subcellularLocation>
        <location evidence="1">Cell membrane</location>
        <topology evidence="1">Multi-pass membrane protein</topology>
    </subcellularLocation>
</comment>
<evidence type="ECO:0000313" key="11">
    <source>
        <dbReference type="Proteomes" id="UP000053904"/>
    </source>
</evidence>
<feature type="domain" description="ABC3 transporter permease C-terminal" evidence="8">
    <location>
        <begin position="304"/>
        <end position="416"/>
    </location>
</feature>
<name>A0A124FXC1_9BACT</name>
<evidence type="ECO:0000256" key="2">
    <source>
        <dbReference type="ARBA" id="ARBA00022475"/>
    </source>
</evidence>
<dbReference type="PANTHER" id="PTHR30572">
    <property type="entry name" value="MEMBRANE COMPONENT OF TRANSPORTER-RELATED"/>
    <property type="match status" value="1"/>
</dbReference>
<dbReference type="InterPro" id="IPR025857">
    <property type="entry name" value="MacB_PCD"/>
</dbReference>
<evidence type="ECO:0000256" key="3">
    <source>
        <dbReference type="ARBA" id="ARBA00022692"/>
    </source>
</evidence>
<keyword evidence="2" id="KW-1003">Cell membrane</keyword>
<comment type="caution">
    <text evidence="10">The sequence shown here is derived from an EMBL/GenBank/DDBJ whole genome shotgun (WGS) entry which is preliminary data.</text>
</comment>
<evidence type="ECO:0000256" key="6">
    <source>
        <dbReference type="ARBA" id="ARBA00038076"/>
    </source>
</evidence>
<keyword evidence="4 7" id="KW-1133">Transmembrane helix</keyword>
<evidence type="ECO:0000259" key="8">
    <source>
        <dbReference type="Pfam" id="PF02687"/>
    </source>
</evidence>
<proteinExistence type="inferred from homology"/>
<evidence type="ECO:0000259" key="9">
    <source>
        <dbReference type="Pfam" id="PF12704"/>
    </source>
</evidence>
<dbReference type="InterPro" id="IPR050250">
    <property type="entry name" value="Macrolide_Exporter_MacB"/>
</dbReference>
<feature type="domain" description="MacB-like periplasmic core" evidence="9">
    <location>
        <begin position="26"/>
        <end position="264"/>
    </location>
</feature>
<dbReference type="GO" id="GO:0005886">
    <property type="term" value="C:plasma membrane"/>
    <property type="evidence" value="ECO:0007669"/>
    <property type="project" value="UniProtKB-SubCell"/>
</dbReference>